<dbReference type="SUPFAM" id="SSF53474">
    <property type="entry name" value="alpha/beta-Hydrolases"/>
    <property type="match status" value="1"/>
</dbReference>
<proteinExistence type="predicted"/>
<dbReference type="GO" id="GO:0016020">
    <property type="term" value="C:membrane"/>
    <property type="evidence" value="ECO:0007669"/>
    <property type="project" value="TreeGrafter"/>
</dbReference>
<dbReference type="InterPro" id="IPR050266">
    <property type="entry name" value="AB_hydrolase_sf"/>
</dbReference>
<dbReference type="RefSeq" id="WP_183608281.1">
    <property type="nucleotide sequence ID" value="NZ_JACHAZ010000001.1"/>
</dbReference>
<dbReference type="InterPro" id="IPR000639">
    <property type="entry name" value="Epox_hydrolase-like"/>
</dbReference>
<evidence type="ECO:0000313" key="3">
    <source>
        <dbReference type="Proteomes" id="UP000538507"/>
    </source>
</evidence>
<evidence type="ECO:0000259" key="1">
    <source>
        <dbReference type="Pfam" id="PF00561"/>
    </source>
</evidence>
<dbReference type="GO" id="GO:0003824">
    <property type="term" value="F:catalytic activity"/>
    <property type="evidence" value="ECO:0007669"/>
    <property type="project" value="InterPro"/>
</dbReference>
<protein>
    <submittedName>
        <fullName evidence="2">Pimeloyl-ACP methyl ester carboxylesterase</fullName>
    </submittedName>
</protein>
<dbReference type="EMBL" id="JACIGO010000003">
    <property type="protein sequence ID" value="MBB4291472.1"/>
    <property type="molecule type" value="Genomic_DNA"/>
</dbReference>
<reference evidence="2 3" key="1">
    <citation type="submission" date="2020-08" db="EMBL/GenBank/DDBJ databases">
        <title>Genomic Encyclopedia of Type Strains, Phase IV (KMG-V): Genome sequencing to study the core and pangenomes of soil and plant-associated prokaryotes.</title>
        <authorList>
            <person name="Whitman W."/>
        </authorList>
    </citation>
    <scope>NUCLEOTIDE SEQUENCE [LARGE SCALE GENOMIC DNA]</scope>
    <source>
        <strain evidence="2 3">SEMIA 415</strain>
    </source>
</reference>
<sequence>MENLILDHRGNPATHHRATVNGVRLHYVIAGSGPALLLVHGVPKTSFYWHLIFPLLTEHFTIVAPDVRGFGDSDKPKDGYDMETIAADLAELMTQLGHDRFYLHGEDWGAAFAYAVAALNRDRVLKFSFAEKLLPGFGLEDWSHLTLENVKARHWLWHVSFFHVPDVPEYLIQGKEREFWSTWMKAETYDPHAISEIAVNEFVRCCTGPGGLRPIFEVYRQTFKNQAFTKAQSERKLQMPLLVIGAEHFTGDFGQKQARLFAEDVTGELYDCGHSLALERPEKLADSLRTFFIQ</sequence>
<comment type="caution">
    <text evidence="2">The sequence shown here is derived from an EMBL/GenBank/DDBJ whole genome shotgun (WGS) entry which is preliminary data.</text>
</comment>
<accession>A0AAE2MLN6</accession>
<organism evidence="2 3">
    <name type="scientific">Rhizobium leguminosarum</name>
    <dbReference type="NCBI Taxonomy" id="384"/>
    <lineage>
        <taxon>Bacteria</taxon>
        <taxon>Pseudomonadati</taxon>
        <taxon>Pseudomonadota</taxon>
        <taxon>Alphaproteobacteria</taxon>
        <taxon>Hyphomicrobiales</taxon>
        <taxon>Rhizobiaceae</taxon>
        <taxon>Rhizobium/Agrobacterium group</taxon>
        <taxon>Rhizobium</taxon>
    </lineage>
</organism>
<dbReference type="InterPro" id="IPR029058">
    <property type="entry name" value="AB_hydrolase_fold"/>
</dbReference>
<dbReference type="AlphaFoldDB" id="A0AAE2MLN6"/>
<dbReference type="PANTHER" id="PTHR43798">
    <property type="entry name" value="MONOACYLGLYCEROL LIPASE"/>
    <property type="match status" value="1"/>
</dbReference>
<dbReference type="InterPro" id="IPR000073">
    <property type="entry name" value="AB_hydrolase_1"/>
</dbReference>
<feature type="domain" description="AB hydrolase-1" evidence="1">
    <location>
        <begin position="34"/>
        <end position="142"/>
    </location>
</feature>
<evidence type="ECO:0000313" key="2">
    <source>
        <dbReference type="EMBL" id="MBB4291472.1"/>
    </source>
</evidence>
<dbReference type="Proteomes" id="UP000538507">
    <property type="component" value="Unassembled WGS sequence"/>
</dbReference>
<dbReference type="Gene3D" id="3.40.50.1820">
    <property type="entry name" value="alpha/beta hydrolase"/>
    <property type="match status" value="1"/>
</dbReference>
<dbReference type="PRINTS" id="PR00412">
    <property type="entry name" value="EPOXHYDRLASE"/>
</dbReference>
<name>A0AAE2MLN6_RHILE</name>
<dbReference type="PANTHER" id="PTHR43798:SF33">
    <property type="entry name" value="HYDROLASE, PUTATIVE (AFU_ORTHOLOGUE AFUA_2G14860)-RELATED"/>
    <property type="match status" value="1"/>
</dbReference>
<gene>
    <name evidence="2" type="ORF">GGE16_003531</name>
</gene>
<dbReference type="Pfam" id="PF00561">
    <property type="entry name" value="Abhydrolase_1"/>
    <property type="match status" value="1"/>
</dbReference>